<name>A0A9N9HN47_9GLOM</name>
<evidence type="ECO:0000313" key="2">
    <source>
        <dbReference type="EMBL" id="CAG8697408.1"/>
    </source>
</evidence>
<feature type="region of interest" description="Disordered" evidence="1">
    <location>
        <begin position="31"/>
        <end position="68"/>
    </location>
</feature>
<reference evidence="2" key="1">
    <citation type="submission" date="2021-06" db="EMBL/GenBank/DDBJ databases">
        <authorList>
            <person name="Kallberg Y."/>
            <person name="Tangrot J."/>
            <person name="Rosling A."/>
        </authorList>
    </citation>
    <scope>NUCLEOTIDE SEQUENCE</scope>
    <source>
        <strain evidence="2">MT106</strain>
    </source>
</reference>
<protein>
    <submittedName>
        <fullName evidence="2">5457_t:CDS:1</fullName>
    </submittedName>
</protein>
<feature type="non-terminal residue" evidence="2">
    <location>
        <position position="134"/>
    </location>
</feature>
<dbReference type="Proteomes" id="UP000789831">
    <property type="component" value="Unassembled WGS sequence"/>
</dbReference>
<evidence type="ECO:0000313" key="3">
    <source>
        <dbReference type="Proteomes" id="UP000789831"/>
    </source>
</evidence>
<keyword evidence="3" id="KW-1185">Reference proteome</keyword>
<dbReference type="AlphaFoldDB" id="A0A9N9HN47"/>
<comment type="caution">
    <text evidence="2">The sequence shown here is derived from an EMBL/GenBank/DDBJ whole genome shotgun (WGS) entry which is preliminary data.</text>
</comment>
<dbReference type="OrthoDB" id="2411665at2759"/>
<feature type="compositionally biased region" description="Polar residues" evidence="1">
    <location>
        <begin position="51"/>
        <end position="68"/>
    </location>
</feature>
<organism evidence="2 3">
    <name type="scientific">Ambispora gerdemannii</name>
    <dbReference type="NCBI Taxonomy" id="144530"/>
    <lineage>
        <taxon>Eukaryota</taxon>
        <taxon>Fungi</taxon>
        <taxon>Fungi incertae sedis</taxon>
        <taxon>Mucoromycota</taxon>
        <taxon>Glomeromycotina</taxon>
        <taxon>Glomeromycetes</taxon>
        <taxon>Archaeosporales</taxon>
        <taxon>Ambisporaceae</taxon>
        <taxon>Ambispora</taxon>
    </lineage>
</organism>
<proteinExistence type="predicted"/>
<gene>
    <name evidence="2" type="ORF">AGERDE_LOCUS13336</name>
</gene>
<evidence type="ECO:0000256" key="1">
    <source>
        <dbReference type="SAM" id="MobiDB-lite"/>
    </source>
</evidence>
<accession>A0A9N9HN47</accession>
<sequence>MCEYQDKYNVSNTGRLTGLVTKAVQSIKRLERKQKRSLTSSGNQKRKKRNTSVSSNQKALSQNPSTTNIIVTSSEKLDNLDIEIARQEKLKRLELIDFEFQHKKELLAIEKRTKEAVLRSQELANIEKEQELGV</sequence>
<dbReference type="EMBL" id="CAJVPL010017013">
    <property type="protein sequence ID" value="CAG8697408.1"/>
    <property type="molecule type" value="Genomic_DNA"/>
</dbReference>